<dbReference type="EMBL" id="CP148074">
    <property type="protein sequence ID" value="WXL24040.1"/>
    <property type="molecule type" value="Genomic_DNA"/>
</dbReference>
<evidence type="ECO:0000313" key="3">
    <source>
        <dbReference type="Proteomes" id="UP001476583"/>
    </source>
</evidence>
<proteinExistence type="predicted"/>
<gene>
    <name evidence="2" type="ORF">WG219_11820</name>
</gene>
<feature type="compositionally biased region" description="Polar residues" evidence="1">
    <location>
        <begin position="22"/>
        <end position="35"/>
    </location>
</feature>
<feature type="region of interest" description="Disordered" evidence="1">
    <location>
        <begin position="22"/>
        <end position="54"/>
    </location>
</feature>
<name>A0ABZ2RC75_ECTME</name>
<evidence type="ECO:0000313" key="2">
    <source>
        <dbReference type="EMBL" id="WXL24040.1"/>
    </source>
</evidence>
<dbReference type="Proteomes" id="UP001476583">
    <property type="component" value="Chromosome"/>
</dbReference>
<sequence>MVNYSAIASLIAASVFSGNINYQPSTQPTNAQPQQVADLKSGAQSQQKDGNKTA</sequence>
<accession>A0ABZ2RC75</accession>
<evidence type="ECO:0000256" key="1">
    <source>
        <dbReference type="SAM" id="MobiDB-lite"/>
    </source>
</evidence>
<reference evidence="2 3" key="1">
    <citation type="submission" date="2024-03" db="EMBL/GenBank/DDBJ databases">
        <title>Complete genome of BD2.</title>
        <authorList>
            <person name="Cao G."/>
        </authorList>
    </citation>
    <scope>NUCLEOTIDE SEQUENCE [LARGE SCALE GENOMIC DNA]</scope>
    <source>
        <strain evidence="2 3">BD2</strain>
    </source>
</reference>
<protein>
    <submittedName>
        <fullName evidence="2">Uncharacterized protein</fullName>
    </submittedName>
</protein>
<keyword evidence="3" id="KW-1185">Reference proteome</keyword>
<organism evidence="2 3">
    <name type="scientific">Ectopseudomonas mendocina</name>
    <name type="common">Pseudomonas mendocina</name>
    <dbReference type="NCBI Taxonomy" id="300"/>
    <lineage>
        <taxon>Bacteria</taxon>
        <taxon>Pseudomonadati</taxon>
        <taxon>Pseudomonadota</taxon>
        <taxon>Gammaproteobacteria</taxon>
        <taxon>Pseudomonadales</taxon>
        <taxon>Pseudomonadaceae</taxon>
        <taxon>Ectopseudomonas</taxon>
    </lineage>
</organism>